<evidence type="ECO:0000313" key="2">
    <source>
        <dbReference type="Proteomes" id="UP000195221"/>
    </source>
</evidence>
<proteinExistence type="predicted"/>
<reference evidence="1 2" key="1">
    <citation type="submission" date="2017-03" db="EMBL/GenBank/DDBJ databases">
        <title>Genome analysis of strain PAMC 26577.</title>
        <authorList>
            <person name="Oh H.-M."/>
            <person name="Yang J.-A."/>
        </authorList>
    </citation>
    <scope>NUCLEOTIDE SEQUENCE [LARGE SCALE GENOMIC DNA]</scope>
    <source>
        <strain evidence="1 2">PAMC 26577</strain>
    </source>
</reference>
<dbReference type="Proteomes" id="UP000195221">
    <property type="component" value="Unassembled WGS sequence"/>
</dbReference>
<accession>A0A242MQN3</accession>
<dbReference type="EMBL" id="NBTZ01000077">
    <property type="protein sequence ID" value="OTP73553.1"/>
    <property type="molecule type" value="Genomic_DNA"/>
</dbReference>
<evidence type="ECO:0000313" key="1">
    <source>
        <dbReference type="EMBL" id="OTP73553.1"/>
    </source>
</evidence>
<gene>
    <name evidence="1" type="ORF">PAMC26577_17930</name>
</gene>
<name>A0A242MQN3_CABSO</name>
<organism evidence="1 2">
    <name type="scientific">Caballeronia sordidicola</name>
    <name type="common">Burkholderia sordidicola</name>
    <dbReference type="NCBI Taxonomy" id="196367"/>
    <lineage>
        <taxon>Bacteria</taxon>
        <taxon>Pseudomonadati</taxon>
        <taxon>Pseudomonadota</taxon>
        <taxon>Betaproteobacteria</taxon>
        <taxon>Burkholderiales</taxon>
        <taxon>Burkholderiaceae</taxon>
        <taxon>Caballeronia</taxon>
    </lineage>
</organism>
<protein>
    <submittedName>
        <fullName evidence="1">Uncharacterized protein</fullName>
    </submittedName>
</protein>
<comment type="caution">
    <text evidence="1">The sequence shown here is derived from an EMBL/GenBank/DDBJ whole genome shotgun (WGS) entry which is preliminary data.</text>
</comment>
<dbReference type="AlphaFoldDB" id="A0A242MQN3"/>
<sequence>MQCIHAAFSQGRSRFGRTGQADKRFDMRTLSRPFPAKKADIDAKPS</sequence>